<sequence>MHVISFVKCFLLPVENMPSNTAIRNSPSVLSKAARLDSLNFSHKALSGHIN</sequence>
<proteinExistence type="predicted"/>
<name>A0A0E9P9Y2_ANGAN</name>
<dbReference type="EMBL" id="GBXM01107500">
    <property type="protein sequence ID" value="JAH01077.1"/>
    <property type="molecule type" value="Transcribed_RNA"/>
</dbReference>
<reference evidence="1" key="2">
    <citation type="journal article" date="2015" name="Fish Shellfish Immunol.">
        <title>Early steps in the European eel (Anguilla anguilla)-Vibrio vulnificus interaction in the gills: Role of the RtxA13 toxin.</title>
        <authorList>
            <person name="Callol A."/>
            <person name="Pajuelo D."/>
            <person name="Ebbesson L."/>
            <person name="Teles M."/>
            <person name="MacKenzie S."/>
            <person name="Amaro C."/>
        </authorList>
    </citation>
    <scope>NUCLEOTIDE SEQUENCE</scope>
</reference>
<organism evidence="1">
    <name type="scientific">Anguilla anguilla</name>
    <name type="common">European freshwater eel</name>
    <name type="synonym">Muraena anguilla</name>
    <dbReference type="NCBI Taxonomy" id="7936"/>
    <lineage>
        <taxon>Eukaryota</taxon>
        <taxon>Metazoa</taxon>
        <taxon>Chordata</taxon>
        <taxon>Craniata</taxon>
        <taxon>Vertebrata</taxon>
        <taxon>Euteleostomi</taxon>
        <taxon>Actinopterygii</taxon>
        <taxon>Neopterygii</taxon>
        <taxon>Teleostei</taxon>
        <taxon>Anguilliformes</taxon>
        <taxon>Anguillidae</taxon>
        <taxon>Anguilla</taxon>
    </lineage>
</organism>
<accession>A0A0E9P9Y2</accession>
<reference evidence="1" key="1">
    <citation type="submission" date="2014-11" db="EMBL/GenBank/DDBJ databases">
        <authorList>
            <person name="Amaro Gonzalez C."/>
        </authorList>
    </citation>
    <scope>NUCLEOTIDE SEQUENCE</scope>
</reference>
<evidence type="ECO:0000313" key="1">
    <source>
        <dbReference type="EMBL" id="JAH01077.1"/>
    </source>
</evidence>
<protein>
    <submittedName>
        <fullName evidence="1">Uncharacterized protein</fullName>
    </submittedName>
</protein>
<dbReference type="AlphaFoldDB" id="A0A0E9P9Y2"/>